<feature type="transmembrane region" description="Helical" evidence="5">
    <location>
        <begin position="6"/>
        <end position="27"/>
    </location>
</feature>
<proteinExistence type="inferred from homology"/>
<evidence type="ECO:0000256" key="1">
    <source>
        <dbReference type="ARBA" id="ARBA00003416"/>
    </source>
</evidence>
<keyword evidence="3" id="KW-0175">Coiled coil</keyword>
<gene>
    <name evidence="6" type="ORF">COX22_03075</name>
</gene>
<comment type="similarity">
    <text evidence="2">Belongs to the RmuC family.</text>
</comment>
<comment type="function">
    <text evidence="1">Involved in DNA recombination.</text>
</comment>
<evidence type="ECO:0000256" key="2">
    <source>
        <dbReference type="ARBA" id="ARBA00009840"/>
    </source>
</evidence>
<dbReference type="AlphaFoldDB" id="A0A2G9ZKH8"/>
<name>A0A2G9ZKH8_9BACT</name>
<dbReference type="Proteomes" id="UP000230729">
    <property type="component" value="Unassembled WGS sequence"/>
</dbReference>
<comment type="caution">
    <text evidence="6">The sequence shown here is derived from an EMBL/GenBank/DDBJ whole genome shotgun (WGS) entry which is preliminary data.</text>
</comment>
<keyword evidence="5" id="KW-0472">Membrane</keyword>
<evidence type="ECO:0000256" key="5">
    <source>
        <dbReference type="SAM" id="Phobius"/>
    </source>
</evidence>
<accession>A0A2G9ZKH8</accession>
<dbReference type="PANTHER" id="PTHR30563">
    <property type="entry name" value="DNA RECOMBINATION PROTEIN RMUC"/>
    <property type="match status" value="1"/>
</dbReference>
<reference evidence="6 7" key="1">
    <citation type="submission" date="2017-09" db="EMBL/GenBank/DDBJ databases">
        <title>Depth-based differentiation of microbial function through sediment-hosted aquifers and enrichment of novel symbionts in the deep terrestrial subsurface.</title>
        <authorList>
            <person name="Probst A.J."/>
            <person name="Ladd B."/>
            <person name="Jarett J.K."/>
            <person name="Geller-Mcgrath D.E."/>
            <person name="Sieber C.M."/>
            <person name="Emerson J.B."/>
            <person name="Anantharaman K."/>
            <person name="Thomas B.C."/>
            <person name="Malmstrom R."/>
            <person name="Stieglmeier M."/>
            <person name="Klingl A."/>
            <person name="Woyke T."/>
            <person name="Ryan C.M."/>
            <person name="Banfield J.F."/>
        </authorList>
    </citation>
    <scope>NUCLEOTIDE SEQUENCE [LARGE SCALE GENOMIC DNA]</scope>
    <source>
        <strain evidence="6">CG23_combo_of_CG06-09_8_20_14_all_49_15</strain>
    </source>
</reference>
<dbReference type="PANTHER" id="PTHR30563:SF0">
    <property type="entry name" value="DNA RECOMBINATION PROTEIN RMUC"/>
    <property type="match status" value="1"/>
</dbReference>
<keyword evidence="5" id="KW-1133">Transmembrane helix</keyword>
<sequence length="373" mass="41912">MNYFYLIIIILLIFLGGAVGLLLFILLKKKDSGQAERLAAMMERLQSLGDSGRELAKLVDAKLSETHRLSAEQYRSTQEQMGQTIRTAQTIAGHSAKLIADVTEKLTKLDDTNRQVVNFSAQLQNLQDILKNPKQRGVLGEYYLEETLKNVLPPNSYAMQYGFKDGTIVDAVVFVKEKIIPIDSKFSLETYEQILNAGDAAVREQLEKKFKQDLKNRIDETAKYVKPAENTMDFAFMFIPSEAIYYDLLINKVGAVKVNTRDLIEYAFKEKRVIIVSPTSFLAYLQTVLQGLRALQIEESAKAIRANVEKLGRHLAGYEEFMKKLGVSLGTTVSHYNTAYGELKKIDKDVLKITGADAGLEPVLLDKPKDADE</sequence>
<evidence type="ECO:0000313" key="7">
    <source>
        <dbReference type="Proteomes" id="UP000230729"/>
    </source>
</evidence>
<dbReference type="InterPro" id="IPR003798">
    <property type="entry name" value="DNA_recombination_RmuC"/>
</dbReference>
<dbReference type="Pfam" id="PF02646">
    <property type="entry name" value="RmuC"/>
    <property type="match status" value="1"/>
</dbReference>
<keyword evidence="4" id="KW-0233">DNA recombination</keyword>
<dbReference type="GO" id="GO:0006310">
    <property type="term" value="P:DNA recombination"/>
    <property type="evidence" value="ECO:0007669"/>
    <property type="project" value="UniProtKB-KW"/>
</dbReference>
<organism evidence="6 7">
    <name type="scientific">Candidatus Falkowbacteria bacterium CG23_combo_of_CG06-09_8_20_14_all_49_15</name>
    <dbReference type="NCBI Taxonomy" id="1974572"/>
    <lineage>
        <taxon>Bacteria</taxon>
        <taxon>Candidatus Falkowiibacteriota</taxon>
    </lineage>
</organism>
<keyword evidence="5" id="KW-0812">Transmembrane</keyword>
<evidence type="ECO:0000256" key="3">
    <source>
        <dbReference type="ARBA" id="ARBA00023054"/>
    </source>
</evidence>
<evidence type="ECO:0000313" key="6">
    <source>
        <dbReference type="EMBL" id="PIP33677.1"/>
    </source>
</evidence>
<protein>
    <submittedName>
        <fullName evidence="6">DNA recombination protein RmuC</fullName>
    </submittedName>
</protein>
<evidence type="ECO:0000256" key="4">
    <source>
        <dbReference type="ARBA" id="ARBA00023172"/>
    </source>
</evidence>
<dbReference type="EMBL" id="PCSD01000073">
    <property type="protein sequence ID" value="PIP33677.1"/>
    <property type="molecule type" value="Genomic_DNA"/>
</dbReference>